<dbReference type="EMBL" id="DSIN01000019">
    <property type="protein sequence ID" value="HEF26055.1"/>
    <property type="molecule type" value="Genomic_DNA"/>
</dbReference>
<feature type="chain" id="PRO_5027692218" description="PXPV repeat-containing protein" evidence="2">
    <location>
        <begin position="24"/>
        <end position="125"/>
    </location>
</feature>
<comment type="caution">
    <text evidence="3">The sequence shown here is derived from an EMBL/GenBank/DDBJ whole genome shotgun (WGS) entry which is preliminary data.</text>
</comment>
<reference evidence="3" key="1">
    <citation type="journal article" date="2020" name="mSystems">
        <title>Genome- and Community-Level Interaction Insights into Carbon Utilization and Element Cycling Functions of Hydrothermarchaeota in Hydrothermal Sediment.</title>
        <authorList>
            <person name="Zhou Z."/>
            <person name="Liu Y."/>
            <person name="Xu W."/>
            <person name="Pan J."/>
            <person name="Luo Z.H."/>
            <person name="Li M."/>
        </authorList>
    </citation>
    <scope>NUCLEOTIDE SEQUENCE [LARGE SCALE GENOMIC DNA]</scope>
    <source>
        <strain evidence="3">SpSt-200</strain>
    </source>
</reference>
<evidence type="ECO:0000313" key="3">
    <source>
        <dbReference type="EMBL" id="HEF26055.1"/>
    </source>
</evidence>
<evidence type="ECO:0000256" key="1">
    <source>
        <dbReference type="SAM" id="Phobius"/>
    </source>
</evidence>
<protein>
    <recommendedName>
        <fullName evidence="4">PXPV repeat-containing protein</fullName>
    </recommendedName>
</protein>
<keyword evidence="2" id="KW-0732">Signal</keyword>
<feature type="signal peptide" evidence="2">
    <location>
        <begin position="1"/>
        <end position="23"/>
    </location>
</feature>
<accession>A0A7C2B9E2</accession>
<keyword evidence="1" id="KW-0472">Membrane</keyword>
<dbReference type="AlphaFoldDB" id="A0A7C2B9E2"/>
<name>A0A7C2B9E2_9PSED</name>
<evidence type="ECO:0008006" key="4">
    <source>
        <dbReference type="Google" id="ProtNLM"/>
    </source>
</evidence>
<organism evidence="3">
    <name type="scientific">Pseudomonas graminis</name>
    <dbReference type="NCBI Taxonomy" id="158627"/>
    <lineage>
        <taxon>Bacteria</taxon>
        <taxon>Pseudomonadati</taxon>
        <taxon>Pseudomonadota</taxon>
        <taxon>Gammaproteobacteria</taxon>
        <taxon>Pseudomonadales</taxon>
        <taxon>Pseudomonadaceae</taxon>
        <taxon>Pseudomonas</taxon>
    </lineage>
</organism>
<sequence length="125" mass="14181">MISKMTQALILSGLLASAGAASASERNVIVPVIAGAAVGAVLAAVISQSNNDRHDRYQDYRPQPRYEPRYAPRYAPRYQPQYQQVVYVPVRERVEYRRFAPPPPHGYYDGGYRRGFDHGRGNDRW</sequence>
<keyword evidence="1" id="KW-0812">Transmembrane</keyword>
<evidence type="ECO:0000256" key="2">
    <source>
        <dbReference type="SAM" id="SignalP"/>
    </source>
</evidence>
<keyword evidence="1" id="KW-1133">Transmembrane helix</keyword>
<feature type="transmembrane region" description="Helical" evidence="1">
    <location>
        <begin position="30"/>
        <end position="47"/>
    </location>
</feature>
<proteinExistence type="predicted"/>
<gene>
    <name evidence="3" type="ORF">ENP23_09780</name>
</gene>